<proteinExistence type="predicted"/>
<comment type="caution">
    <text evidence="1">The sequence shown here is derived from an EMBL/GenBank/DDBJ whole genome shotgun (WGS) entry which is preliminary data.</text>
</comment>
<dbReference type="Pfam" id="PF13306">
    <property type="entry name" value="LRR_5"/>
    <property type="match status" value="1"/>
</dbReference>
<gene>
    <name evidence="1" type="ORF">CTEN210_02774</name>
</gene>
<organism evidence="1 2">
    <name type="scientific">Chaetoceros tenuissimus</name>
    <dbReference type="NCBI Taxonomy" id="426638"/>
    <lineage>
        <taxon>Eukaryota</taxon>
        <taxon>Sar</taxon>
        <taxon>Stramenopiles</taxon>
        <taxon>Ochrophyta</taxon>
        <taxon>Bacillariophyta</taxon>
        <taxon>Coscinodiscophyceae</taxon>
        <taxon>Chaetocerotophycidae</taxon>
        <taxon>Chaetocerotales</taxon>
        <taxon>Chaetocerotaceae</taxon>
        <taxon>Chaetoceros</taxon>
    </lineage>
</organism>
<dbReference type="AlphaFoldDB" id="A0AAD3CJK4"/>
<sequence length="171" mass="19602">MLIPLELLRTITYGQQYLRERESWQQVVVVEEVTEIPENTFCFCKNIKRVIFSNTVVRIKAAAFSQCTSLTYIKFSINIEVIESAAFFKCDLIRVFIPPSCTHTGYSVFADNKNLAICHVPQQTQLGHLVIAGTKLIRLFETNESGGYSQSEVVNNWLAEEYQPRRKVFSP</sequence>
<protein>
    <submittedName>
        <fullName evidence="1">Uncharacterized protein</fullName>
    </submittedName>
</protein>
<name>A0AAD3CJK4_9STRA</name>
<accession>A0AAD3CJK4</accession>
<evidence type="ECO:0000313" key="1">
    <source>
        <dbReference type="EMBL" id="GFH46300.1"/>
    </source>
</evidence>
<dbReference type="InterPro" id="IPR032675">
    <property type="entry name" value="LRR_dom_sf"/>
</dbReference>
<dbReference type="SUPFAM" id="SSF52058">
    <property type="entry name" value="L domain-like"/>
    <property type="match status" value="1"/>
</dbReference>
<dbReference type="EMBL" id="BLLK01000022">
    <property type="protein sequence ID" value="GFH46300.1"/>
    <property type="molecule type" value="Genomic_DNA"/>
</dbReference>
<evidence type="ECO:0000313" key="2">
    <source>
        <dbReference type="Proteomes" id="UP001054902"/>
    </source>
</evidence>
<dbReference type="InterPro" id="IPR026906">
    <property type="entry name" value="LRR_5"/>
</dbReference>
<keyword evidence="2" id="KW-1185">Reference proteome</keyword>
<dbReference type="Proteomes" id="UP001054902">
    <property type="component" value="Unassembled WGS sequence"/>
</dbReference>
<dbReference type="Gene3D" id="3.80.10.10">
    <property type="entry name" value="Ribonuclease Inhibitor"/>
    <property type="match status" value="1"/>
</dbReference>
<reference evidence="1 2" key="1">
    <citation type="journal article" date="2021" name="Sci. Rep.">
        <title>The genome of the diatom Chaetoceros tenuissimus carries an ancient integrated fragment of an extant virus.</title>
        <authorList>
            <person name="Hongo Y."/>
            <person name="Kimura K."/>
            <person name="Takaki Y."/>
            <person name="Yoshida Y."/>
            <person name="Baba S."/>
            <person name="Kobayashi G."/>
            <person name="Nagasaki K."/>
            <person name="Hano T."/>
            <person name="Tomaru Y."/>
        </authorList>
    </citation>
    <scope>NUCLEOTIDE SEQUENCE [LARGE SCALE GENOMIC DNA]</scope>
    <source>
        <strain evidence="1 2">NIES-3715</strain>
    </source>
</reference>